<evidence type="ECO:0000313" key="3">
    <source>
        <dbReference type="Proteomes" id="UP001152484"/>
    </source>
</evidence>
<name>A0A9P0YPZ6_CUSEU</name>
<dbReference type="Proteomes" id="UP001152484">
    <property type="component" value="Unassembled WGS sequence"/>
</dbReference>
<gene>
    <name evidence="2" type="ORF">CEURO_LOCUS3930</name>
</gene>
<dbReference type="AlphaFoldDB" id="A0A9P0YPZ6"/>
<proteinExistence type="predicted"/>
<reference evidence="2" key="1">
    <citation type="submission" date="2022-07" db="EMBL/GenBank/DDBJ databases">
        <authorList>
            <person name="Macas J."/>
            <person name="Novak P."/>
            <person name="Neumann P."/>
        </authorList>
    </citation>
    <scope>NUCLEOTIDE SEQUENCE</scope>
</reference>
<protein>
    <submittedName>
        <fullName evidence="2">Uncharacterized protein</fullName>
    </submittedName>
</protein>
<feature type="region of interest" description="Disordered" evidence="1">
    <location>
        <begin position="74"/>
        <end position="95"/>
    </location>
</feature>
<feature type="compositionally biased region" description="Polar residues" evidence="1">
    <location>
        <begin position="74"/>
        <end position="87"/>
    </location>
</feature>
<keyword evidence="3" id="KW-1185">Reference proteome</keyword>
<organism evidence="2 3">
    <name type="scientific">Cuscuta europaea</name>
    <name type="common">European dodder</name>
    <dbReference type="NCBI Taxonomy" id="41803"/>
    <lineage>
        <taxon>Eukaryota</taxon>
        <taxon>Viridiplantae</taxon>
        <taxon>Streptophyta</taxon>
        <taxon>Embryophyta</taxon>
        <taxon>Tracheophyta</taxon>
        <taxon>Spermatophyta</taxon>
        <taxon>Magnoliopsida</taxon>
        <taxon>eudicotyledons</taxon>
        <taxon>Gunneridae</taxon>
        <taxon>Pentapetalae</taxon>
        <taxon>asterids</taxon>
        <taxon>lamiids</taxon>
        <taxon>Solanales</taxon>
        <taxon>Convolvulaceae</taxon>
        <taxon>Cuscuteae</taxon>
        <taxon>Cuscuta</taxon>
        <taxon>Cuscuta subgen. Cuscuta</taxon>
    </lineage>
</organism>
<evidence type="ECO:0000256" key="1">
    <source>
        <dbReference type="SAM" id="MobiDB-lite"/>
    </source>
</evidence>
<sequence length="107" mass="11910">MCTRRVTRQCTLNKNSSLSNPPHFRINLLHVPFFFPKKAAYSTLPHAALFLDSPQTRETQQPSLSVFFSSSIEATQPSPSASFSVHNSSTQQPSLSISLPQSFFVPQ</sequence>
<evidence type="ECO:0000313" key="2">
    <source>
        <dbReference type="EMBL" id="CAH9071179.1"/>
    </source>
</evidence>
<accession>A0A9P0YPZ6</accession>
<dbReference type="EMBL" id="CAMAPE010000006">
    <property type="protein sequence ID" value="CAH9071179.1"/>
    <property type="molecule type" value="Genomic_DNA"/>
</dbReference>
<comment type="caution">
    <text evidence="2">The sequence shown here is derived from an EMBL/GenBank/DDBJ whole genome shotgun (WGS) entry which is preliminary data.</text>
</comment>